<dbReference type="SMART" id="SM00388">
    <property type="entry name" value="HisKA"/>
    <property type="match status" value="1"/>
</dbReference>
<dbReference type="CDD" id="cd00075">
    <property type="entry name" value="HATPase"/>
    <property type="match status" value="1"/>
</dbReference>
<dbReference type="SMART" id="SM00091">
    <property type="entry name" value="PAS"/>
    <property type="match status" value="1"/>
</dbReference>
<dbReference type="InterPro" id="IPR003594">
    <property type="entry name" value="HATPase_dom"/>
</dbReference>
<keyword evidence="4" id="KW-0597">Phosphoprotein</keyword>
<dbReference type="InterPro" id="IPR036890">
    <property type="entry name" value="HATPase_C_sf"/>
</dbReference>
<dbReference type="InterPro" id="IPR003661">
    <property type="entry name" value="HisK_dim/P_dom"/>
</dbReference>
<feature type="transmembrane region" description="Helical" evidence="9">
    <location>
        <begin position="12"/>
        <end position="30"/>
    </location>
</feature>
<dbReference type="InterPro" id="IPR036097">
    <property type="entry name" value="HisK_dim/P_sf"/>
</dbReference>
<dbReference type="Pfam" id="PF02518">
    <property type="entry name" value="HATPase_c"/>
    <property type="match status" value="1"/>
</dbReference>
<evidence type="ECO:0000259" key="11">
    <source>
        <dbReference type="PROSITE" id="PS50885"/>
    </source>
</evidence>
<keyword evidence="9" id="KW-0812">Transmembrane</keyword>
<evidence type="ECO:0000256" key="4">
    <source>
        <dbReference type="ARBA" id="ARBA00022553"/>
    </source>
</evidence>
<dbReference type="NCBIfam" id="TIGR00229">
    <property type="entry name" value="sensory_box"/>
    <property type="match status" value="1"/>
</dbReference>
<dbReference type="GO" id="GO:0000155">
    <property type="term" value="F:phosphorelay sensor kinase activity"/>
    <property type="evidence" value="ECO:0007669"/>
    <property type="project" value="InterPro"/>
</dbReference>
<keyword evidence="8 9" id="KW-0472">Membrane</keyword>
<dbReference type="InterPro" id="IPR035965">
    <property type="entry name" value="PAS-like_dom_sf"/>
</dbReference>
<dbReference type="SUPFAM" id="SSF55785">
    <property type="entry name" value="PYP-like sensor domain (PAS domain)"/>
    <property type="match status" value="1"/>
</dbReference>
<evidence type="ECO:0000256" key="2">
    <source>
        <dbReference type="ARBA" id="ARBA00004370"/>
    </source>
</evidence>
<dbReference type="CDD" id="cd00082">
    <property type="entry name" value="HisKA"/>
    <property type="match status" value="1"/>
</dbReference>
<dbReference type="AlphaFoldDB" id="I5B0D8"/>
<evidence type="ECO:0000259" key="10">
    <source>
        <dbReference type="PROSITE" id="PS50109"/>
    </source>
</evidence>
<dbReference type="InterPro" id="IPR004358">
    <property type="entry name" value="Sig_transdc_His_kin-like_C"/>
</dbReference>
<comment type="subcellular location">
    <subcellularLocation>
        <location evidence="2">Membrane</location>
    </subcellularLocation>
</comment>
<keyword evidence="9" id="KW-1133">Transmembrane helix</keyword>
<dbReference type="PROSITE" id="PS50885">
    <property type="entry name" value="HAMP"/>
    <property type="match status" value="1"/>
</dbReference>
<dbReference type="SUPFAM" id="SSF47384">
    <property type="entry name" value="Homodimeric domain of signal transducing histidine kinase"/>
    <property type="match status" value="1"/>
</dbReference>
<dbReference type="GO" id="GO:0004721">
    <property type="term" value="F:phosphoprotein phosphatase activity"/>
    <property type="evidence" value="ECO:0007669"/>
    <property type="project" value="TreeGrafter"/>
</dbReference>
<dbReference type="Pfam" id="PF00512">
    <property type="entry name" value="HisKA"/>
    <property type="match status" value="1"/>
</dbReference>
<gene>
    <name evidence="12" type="ORF">DespoDRAFT_00974</name>
</gene>
<reference evidence="12 13" key="1">
    <citation type="submission" date="2011-09" db="EMBL/GenBank/DDBJ databases">
        <authorList>
            <consortium name="US DOE Joint Genome Institute (JGI-PGF)"/>
            <person name="Lucas S."/>
            <person name="Han J."/>
            <person name="Lapidus A."/>
            <person name="Cheng J.-F."/>
            <person name="Goodwin L."/>
            <person name="Pitluck S."/>
            <person name="Peters L."/>
            <person name="Land M.L."/>
            <person name="Hauser L."/>
            <person name="Orellana R."/>
            <person name="Lovley D."/>
            <person name="Woyke T.J."/>
        </authorList>
    </citation>
    <scope>NUCLEOTIDE SEQUENCE [LARGE SCALE GENOMIC DNA]</scope>
    <source>
        <strain evidence="12 13">2ac9</strain>
    </source>
</reference>
<dbReference type="HOGENOM" id="CLU_000445_89_2_7"/>
<dbReference type="GO" id="GO:0005886">
    <property type="term" value="C:plasma membrane"/>
    <property type="evidence" value="ECO:0007669"/>
    <property type="project" value="TreeGrafter"/>
</dbReference>
<dbReference type="PRINTS" id="PR00344">
    <property type="entry name" value="BCTRLSENSOR"/>
</dbReference>
<evidence type="ECO:0000256" key="6">
    <source>
        <dbReference type="ARBA" id="ARBA00022777"/>
    </source>
</evidence>
<dbReference type="Gene3D" id="1.10.287.130">
    <property type="match status" value="1"/>
</dbReference>
<keyword evidence="13" id="KW-1185">Reference proteome</keyword>
<keyword evidence="7" id="KW-0902">Two-component regulatory system</keyword>
<dbReference type="Proteomes" id="UP000005778">
    <property type="component" value="Chromosome"/>
</dbReference>
<evidence type="ECO:0000313" key="13">
    <source>
        <dbReference type="Proteomes" id="UP000005778"/>
    </source>
</evidence>
<evidence type="ECO:0000256" key="5">
    <source>
        <dbReference type="ARBA" id="ARBA00022679"/>
    </source>
</evidence>
<dbReference type="InterPro" id="IPR000014">
    <property type="entry name" value="PAS"/>
</dbReference>
<dbReference type="RefSeq" id="WP_004071802.1">
    <property type="nucleotide sequence ID" value="NZ_CM001488.1"/>
</dbReference>
<dbReference type="OrthoDB" id="9813151at2"/>
<dbReference type="InterPro" id="IPR003660">
    <property type="entry name" value="HAMP_dom"/>
</dbReference>
<dbReference type="SUPFAM" id="SSF55874">
    <property type="entry name" value="ATPase domain of HSP90 chaperone/DNA topoisomerase II/histidine kinase"/>
    <property type="match status" value="1"/>
</dbReference>
<comment type="catalytic activity">
    <reaction evidence="1">
        <text>ATP + protein L-histidine = ADP + protein N-phospho-L-histidine.</text>
        <dbReference type="EC" id="2.7.13.3"/>
    </reaction>
</comment>
<dbReference type="FunFam" id="1.10.287.130:FF:000001">
    <property type="entry name" value="Two-component sensor histidine kinase"/>
    <property type="match status" value="1"/>
</dbReference>
<dbReference type="Gene3D" id="3.30.450.20">
    <property type="entry name" value="PAS domain"/>
    <property type="match status" value="1"/>
</dbReference>
<dbReference type="InterPro" id="IPR013656">
    <property type="entry name" value="PAS_4"/>
</dbReference>
<feature type="domain" description="Histidine kinase" evidence="10">
    <location>
        <begin position="376"/>
        <end position="602"/>
    </location>
</feature>
<dbReference type="PROSITE" id="PS50109">
    <property type="entry name" value="HIS_KIN"/>
    <property type="match status" value="1"/>
</dbReference>
<evidence type="ECO:0000256" key="9">
    <source>
        <dbReference type="SAM" id="Phobius"/>
    </source>
</evidence>
<name>I5B0D8_9BACT</name>
<dbReference type="InterPro" id="IPR050351">
    <property type="entry name" value="BphY/WalK/GraS-like"/>
</dbReference>
<keyword evidence="5" id="KW-0808">Transferase</keyword>
<evidence type="ECO:0000313" key="12">
    <source>
        <dbReference type="EMBL" id="EIM62951.1"/>
    </source>
</evidence>
<dbReference type="PANTHER" id="PTHR45453:SF1">
    <property type="entry name" value="PHOSPHATE REGULON SENSOR PROTEIN PHOR"/>
    <property type="match status" value="1"/>
</dbReference>
<dbReference type="EC" id="2.7.13.3" evidence="3"/>
<dbReference type="GO" id="GO:0016036">
    <property type="term" value="P:cellular response to phosphate starvation"/>
    <property type="evidence" value="ECO:0007669"/>
    <property type="project" value="TreeGrafter"/>
</dbReference>
<dbReference type="SMART" id="SM00387">
    <property type="entry name" value="HATPase_c"/>
    <property type="match status" value="1"/>
</dbReference>
<evidence type="ECO:0000256" key="3">
    <source>
        <dbReference type="ARBA" id="ARBA00012438"/>
    </source>
</evidence>
<dbReference type="Pfam" id="PF00672">
    <property type="entry name" value="HAMP"/>
    <property type="match status" value="1"/>
</dbReference>
<dbReference type="PANTHER" id="PTHR45453">
    <property type="entry name" value="PHOSPHATE REGULON SENSOR PROTEIN PHOR"/>
    <property type="match status" value="1"/>
</dbReference>
<protein>
    <recommendedName>
        <fullName evidence="3">histidine kinase</fullName>
        <ecNumber evidence="3">2.7.13.3</ecNumber>
    </recommendedName>
</protein>
<dbReference type="SUPFAM" id="SSF158472">
    <property type="entry name" value="HAMP domain-like"/>
    <property type="match status" value="1"/>
</dbReference>
<feature type="domain" description="HAMP" evidence="11">
    <location>
        <begin position="195"/>
        <end position="247"/>
    </location>
</feature>
<organism evidence="12 13">
    <name type="scientific">Desulfobacter postgatei 2ac9</name>
    <dbReference type="NCBI Taxonomy" id="879212"/>
    <lineage>
        <taxon>Bacteria</taxon>
        <taxon>Pseudomonadati</taxon>
        <taxon>Thermodesulfobacteriota</taxon>
        <taxon>Desulfobacteria</taxon>
        <taxon>Desulfobacterales</taxon>
        <taxon>Desulfobacteraceae</taxon>
        <taxon>Desulfobacter</taxon>
    </lineage>
</organism>
<keyword evidence="6" id="KW-0418">Kinase</keyword>
<evidence type="ECO:0000256" key="8">
    <source>
        <dbReference type="ARBA" id="ARBA00023136"/>
    </source>
</evidence>
<dbReference type="CDD" id="cd06225">
    <property type="entry name" value="HAMP"/>
    <property type="match status" value="1"/>
</dbReference>
<dbReference type="Gene3D" id="6.10.340.10">
    <property type="match status" value="1"/>
</dbReference>
<dbReference type="EMBL" id="CM001488">
    <property type="protein sequence ID" value="EIM62951.1"/>
    <property type="molecule type" value="Genomic_DNA"/>
</dbReference>
<dbReference type="eggNOG" id="COG5002">
    <property type="taxonomic scope" value="Bacteria"/>
</dbReference>
<dbReference type="CDD" id="cd00130">
    <property type="entry name" value="PAS"/>
    <property type="match status" value="1"/>
</dbReference>
<evidence type="ECO:0000256" key="7">
    <source>
        <dbReference type="ARBA" id="ARBA00023012"/>
    </source>
</evidence>
<accession>I5B0D8</accession>
<proteinExistence type="predicted"/>
<dbReference type="InterPro" id="IPR005467">
    <property type="entry name" value="His_kinase_dom"/>
</dbReference>
<dbReference type="FunFam" id="3.30.565.10:FF:000006">
    <property type="entry name" value="Sensor histidine kinase WalK"/>
    <property type="match status" value="1"/>
</dbReference>
<dbReference type="Pfam" id="PF08448">
    <property type="entry name" value="PAS_4"/>
    <property type="match status" value="1"/>
</dbReference>
<evidence type="ECO:0000256" key="1">
    <source>
        <dbReference type="ARBA" id="ARBA00000085"/>
    </source>
</evidence>
<dbReference type="STRING" id="879212.DespoDRAFT_00974"/>
<dbReference type="SMART" id="SM00304">
    <property type="entry name" value="HAMP"/>
    <property type="match status" value="1"/>
</dbReference>
<sequence length="609" mass="68003">MHRKKTKLIWRVFPSFLVIILLSLTVEAWYSTSYFKNFFLETAQRELVVRASLLQDRFAQALYVDGLSPQNIDALCKTLGEKIQTRITVILHSGEVIGDSFARVETMENHRKRPEIQEALSGGKSVAVRYSDTLDKNMMYIALPIVYNRSDPAVIRTAVSLSGIDAEVEAMRNSIVLVLLLTTMAAALASLYVSRRITNPVEQMRQEAQAFSMGNLTHRLSYPDTEELAQLAEAMNFMASELNKKIIDTRNHSQELEAVHASMQEGVIAINAQEQIITINKAAAKIFDFSPEILKTKHVLEVARNYDLQVFIKKALATSEPVEDDIVIDRGERMVLNIHSTALYDTQDKRMGTLIIFRDITRIRLLETMHKDFAANVSHELKTPLTAIKGFIEIILEMMPDNGGTLSQDSVAQYGRFLGIIEKNVNRMVSLIDDLLALARLERLKGTDVQFEAHPLAGLIQKAVGFCADRAQARSVTVDVHCPEGVAAMVDPTLMEQAVFNLVDNAVKYSSDGTSVSIHAEQKGHDIEIQVKDTGPGIDQEHLPKIFNRFYRVDKGRSRDQGGTGLGLAIVKHIVQYHNGRIEVESRRGKGTCFTITIPGATEKHMVSG</sequence>
<reference evidence="12 13" key="2">
    <citation type="submission" date="2012-02" db="EMBL/GenBank/DDBJ databases">
        <title>Improved High-Quality Draft sequence of Desulfobacter postgatei 2ac9.</title>
        <authorList>
            <consortium name="US DOE Joint Genome Institute"/>
            <person name="Lucas S."/>
            <person name="Han J."/>
            <person name="Lapidus A."/>
            <person name="Cheng J.-F."/>
            <person name="Goodwin L."/>
            <person name="Pitluck S."/>
            <person name="Peters L."/>
            <person name="Ovchinnikova G."/>
            <person name="Held B."/>
            <person name="Detter J.C."/>
            <person name="Han C."/>
            <person name="Tapia R."/>
            <person name="Land M."/>
            <person name="Hauser L."/>
            <person name="Kyrpides N."/>
            <person name="Ivanova N."/>
            <person name="Pagani I."/>
            <person name="Orellana R."/>
            <person name="Lovley D."/>
            <person name="Woyke T."/>
        </authorList>
    </citation>
    <scope>NUCLEOTIDE SEQUENCE [LARGE SCALE GENOMIC DNA]</scope>
    <source>
        <strain evidence="12 13">2ac9</strain>
    </source>
</reference>
<dbReference type="Gene3D" id="3.30.565.10">
    <property type="entry name" value="Histidine kinase-like ATPase, C-terminal domain"/>
    <property type="match status" value="1"/>
</dbReference>